<gene>
    <name evidence="1" type="ORF">WM43_15090</name>
</gene>
<reference evidence="1 2" key="1">
    <citation type="journal article" date="2016" name="J. Clin. Microbiol.">
        <title>Detection and Whole-Genome Sequencing of Carbapenemase-Producing Aeromonas hydrophila Isolates from Routine Perirectal Surveillance Culture.</title>
        <authorList>
            <person name="Hughes H.Y."/>
            <person name="Conlan S.P."/>
            <person name="Lau A.F."/>
            <person name="Dekker J.P."/>
            <person name="Michelin A.V."/>
            <person name="Youn J.H."/>
            <person name="Henderson D.K."/>
            <person name="Frank K.M."/>
            <person name="Segre J.A."/>
            <person name="Palmore T.N."/>
        </authorList>
    </citation>
    <scope>NUCLEOTIDE SEQUENCE [LARGE SCALE GENOMIC DNA]</scope>
    <source>
        <strain evidence="1 2">AVNIH1</strain>
    </source>
</reference>
<protein>
    <submittedName>
        <fullName evidence="1">Uncharacterized protein</fullName>
    </submittedName>
</protein>
<sequence length="67" mass="8027">MFYLKTRTTTVRLFHLVKKQKAECIKWGTHQKVLPNHMLNVIFAKKQTSSYSKSKKNYRDNLLNLKE</sequence>
<name>A0AAC9B976_AERVE</name>
<dbReference type="EMBL" id="CP014774">
    <property type="protein sequence ID" value="ANB53888.1"/>
    <property type="molecule type" value="Genomic_DNA"/>
</dbReference>
<organism evidence="1 2">
    <name type="scientific">Aeromonas veronii</name>
    <dbReference type="NCBI Taxonomy" id="654"/>
    <lineage>
        <taxon>Bacteria</taxon>
        <taxon>Pseudomonadati</taxon>
        <taxon>Pseudomonadota</taxon>
        <taxon>Gammaproteobacteria</taxon>
        <taxon>Aeromonadales</taxon>
        <taxon>Aeromonadaceae</taxon>
        <taxon>Aeromonas</taxon>
    </lineage>
</organism>
<accession>A0AAC9B976</accession>
<evidence type="ECO:0000313" key="2">
    <source>
        <dbReference type="Proteomes" id="UP000076809"/>
    </source>
</evidence>
<proteinExistence type="predicted"/>
<evidence type="ECO:0000313" key="1">
    <source>
        <dbReference type="EMBL" id="ANB53888.1"/>
    </source>
</evidence>
<dbReference type="AlphaFoldDB" id="A0AAC9B976"/>
<dbReference type="Proteomes" id="UP000076809">
    <property type="component" value="Chromosome"/>
</dbReference>